<dbReference type="GO" id="GO:0004497">
    <property type="term" value="F:monooxygenase activity"/>
    <property type="evidence" value="ECO:0007669"/>
    <property type="project" value="UniProtKB-KW"/>
</dbReference>
<dbReference type="SUPFAM" id="SSF51905">
    <property type="entry name" value="FAD/NAD(P)-binding domain"/>
    <property type="match status" value="1"/>
</dbReference>
<dbReference type="RefSeq" id="WP_109923191.1">
    <property type="nucleotide sequence ID" value="NZ_QGLF01000007.1"/>
</dbReference>
<keyword evidence="3" id="KW-0274">FAD</keyword>
<feature type="domain" description="FAD-binding" evidence="6">
    <location>
        <begin position="7"/>
        <end position="348"/>
    </location>
</feature>
<dbReference type="Pfam" id="PF01494">
    <property type="entry name" value="FAD_binding_3"/>
    <property type="match status" value="1"/>
</dbReference>
<keyword evidence="5" id="KW-0503">Monooxygenase</keyword>
<organism evidence="7 8">
    <name type="scientific">Zavarzinia compransoris</name>
    <dbReference type="NCBI Taxonomy" id="1264899"/>
    <lineage>
        <taxon>Bacteria</taxon>
        <taxon>Pseudomonadati</taxon>
        <taxon>Pseudomonadota</taxon>
        <taxon>Alphaproteobacteria</taxon>
        <taxon>Rhodospirillales</taxon>
        <taxon>Zavarziniaceae</taxon>
        <taxon>Zavarzinia</taxon>
    </lineage>
</organism>
<evidence type="ECO:0000313" key="8">
    <source>
        <dbReference type="Proteomes" id="UP000246077"/>
    </source>
</evidence>
<dbReference type="InterPro" id="IPR050493">
    <property type="entry name" value="FAD-dep_Monooxygenase_BioMet"/>
</dbReference>
<sequence length="396" mass="43958">MSRKQRIVIAGAGLGGLCAALCLARQGFEVEVVERAPELAEVGAGIQISANAARVIAHLGLLDELRRRGFEPETAEIRDGRSGFTYFRNRLRDAHAERYGFPYVQIHRADLHDLLLTACTAAGIAVTIDSPVLTYRAFERTAAAVLISGREVEGDVLIGADGIHSAVRMRMLGAERPRFTGQVAWRGTIPAERLDRAKVAPVAGVWAGPGRHFVHYYLRGGALVNFVAIEERPRWDRESWTEPGAVAELRQAFAGWHETVQEILGAVENTFLWGLFGRDRLKRWTDGRVALLGDACHPMLPFMAQGAAMAFEDAYVLARCLAGDDDPVAALKAYERLRIDRATRVQRQAMENGRLFHARGRAEQWRRLAPVWLASHVLPGIARSRFDWLYGFDVTA</sequence>
<evidence type="ECO:0000256" key="2">
    <source>
        <dbReference type="ARBA" id="ARBA00022630"/>
    </source>
</evidence>
<evidence type="ECO:0000259" key="6">
    <source>
        <dbReference type="Pfam" id="PF01494"/>
    </source>
</evidence>
<proteinExistence type="predicted"/>
<evidence type="ECO:0000256" key="4">
    <source>
        <dbReference type="ARBA" id="ARBA00023002"/>
    </source>
</evidence>
<dbReference type="InterPro" id="IPR036188">
    <property type="entry name" value="FAD/NAD-bd_sf"/>
</dbReference>
<dbReference type="AlphaFoldDB" id="A0A317DTN9"/>
<accession>A0A317DTN9</accession>
<keyword evidence="2" id="KW-0285">Flavoprotein</keyword>
<dbReference type="OrthoDB" id="4230779at2"/>
<reference evidence="8" key="1">
    <citation type="submission" date="2018-05" db="EMBL/GenBank/DDBJ databases">
        <title>Zavarzinia sp. HR-AS.</title>
        <authorList>
            <person name="Lee Y."/>
            <person name="Jeon C.O."/>
        </authorList>
    </citation>
    <scope>NUCLEOTIDE SEQUENCE [LARGE SCALE GENOMIC DNA]</scope>
    <source>
        <strain evidence="8">DSM 1231</strain>
    </source>
</reference>
<evidence type="ECO:0000313" key="7">
    <source>
        <dbReference type="EMBL" id="PWR18057.1"/>
    </source>
</evidence>
<dbReference type="InterPro" id="IPR002938">
    <property type="entry name" value="FAD-bd"/>
</dbReference>
<name>A0A317DTN9_9PROT</name>
<dbReference type="PANTHER" id="PTHR13789:SF318">
    <property type="entry name" value="GERANYLGERANYL DIPHOSPHATE REDUCTASE"/>
    <property type="match status" value="1"/>
</dbReference>
<comment type="cofactor">
    <cofactor evidence="1">
        <name>FAD</name>
        <dbReference type="ChEBI" id="CHEBI:57692"/>
    </cofactor>
</comment>
<dbReference type="PANTHER" id="PTHR13789">
    <property type="entry name" value="MONOOXYGENASE"/>
    <property type="match status" value="1"/>
</dbReference>
<dbReference type="Proteomes" id="UP000246077">
    <property type="component" value="Unassembled WGS sequence"/>
</dbReference>
<evidence type="ECO:0000256" key="1">
    <source>
        <dbReference type="ARBA" id="ARBA00001974"/>
    </source>
</evidence>
<gene>
    <name evidence="7" type="ORF">DKG75_21225</name>
</gene>
<keyword evidence="8" id="KW-1185">Reference proteome</keyword>
<keyword evidence="4" id="KW-0560">Oxidoreductase</keyword>
<dbReference type="GO" id="GO:0071949">
    <property type="term" value="F:FAD binding"/>
    <property type="evidence" value="ECO:0007669"/>
    <property type="project" value="InterPro"/>
</dbReference>
<dbReference type="EMBL" id="QGLF01000007">
    <property type="protein sequence ID" value="PWR18057.1"/>
    <property type="molecule type" value="Genomic_DNA"/>
</dbReference>
<dbReference type="PRINTS" id="PR00420">
    <property type="entry name" value="RNGMNOXGNASE"/>
</dbReference>
<dbReference type="Gene3D" id="3.50.50.60">
    <property type="entry name" value="FAD/NAD(P)-binding domain"/>
    <property type="match status" value="1"/>
</dbReference>
<comment type="caution">
    <text evidence="7">The sequence shown here is derived from an EMBL/GenBank/DDBJ whole genome shotgun (WGS) entry which is preliminary data.</text>
</comment>
<evidence type="ECO:0000256" key="5">
    <source>
        <dbReference type="ARBA" id="ARBA00023033"/>
    </source>
</evidence>
<protein>
    <recommendedName>
        <fullName evidence="6">FAD-binding domain-containing protein</fullName>
    </recommendedName>
</protein>
<dbReference type="SUPFAM" id="SSF54373">
    <property type="entry name" value="FAD-linked reductases, C-terminal domain"/>
    <property type="match status" value="1"/>
</dbReference>
<evidence type="ECO:0000256" key="3">
    <source>
        <dbReference type="ARBA" id="ARBA00022827"/>
    </source>
</evidence>